<organism evidence="2 3">
    <name type="scientific">Flammeovirga aprica JL-4</name>
    <dbReference type="NCBI Taxonomy" id="694437"/>
    <lineage>
        <taxon>Bacteria</taxon>
        <taxon>Pseudomonadati</taxon>
        <taxon>Bacteroidota</taxon>
        <taxon>Cytophagia</taxon>
        <taxon>Cytophagales</taxon>
        <taxon>Flammeovirgaceae</taxon>
        <taxon>Flammeovirga</taxon>
    </lineage>
</organism>
<evidence type="ECO:0000313" key="3">
    <source>
        <dbReference type="Proteomes" id="UP000576082"/>
    </source>
</evidence>
<sequence>MMKFFLVPLLLISNLLLAQDERVFSEKYKLRDWQLPIAKKEVKTILDYYLLMPDELFDCETGSQYDKNKRMELIRLKDIRNGYIDFNRNCTITLFKDRSAKRDYIAVSSNSSGRGTTCGGYNMIIELSTATGQWFYRNHLFPKGDDLIKKFYGENLEDGDMYKKLPRYGLIIQLKDEFLEGTILEMKWDGTCFKLVAQ</sequence>
<comment type="caution">
    <text evidence="2">The sequence shown here is derived from an EMBL/GenBank/DDBJ whole genome shotgun (WGS) entry which is preliminary data.</text>
</comment>
<reference evidence="2 3" key="1">
    <citation type="submission" date="2020-04" db="EMBL/GenBank/DDBJ databases">
        <title>Flammeovirga sp. SR4, a novel species isolated from seawater.</title>
        <authorList>
            <person name="Wang X."/>
        </authorList>
    </citation>
    <scope>NUCLEOTIDE SEQUENCE [LARGE SCALE GENOMIC DNA]</scope>
    <source>
        <strain evidence="2 3">ATCC 23126</strain>
    </source>
</reference>
<dbReference type="AlphaFoldDB" id="A0A7X9RZI8"/>
<name>A0A7X9RZI8_9BACT</name>
<gene>
    <name evidence="2" type="ORF">HHU12_26700</name>
</gene>
<protein>
    <submittedName>
        <fullName evidence="2">Uncharacterized protein</fullName>
    </submittedName>
</protein>
<dbReference type="Proteomes" id="UP000576082">
    <property type="component" value="Unassembled WGS sequence"/>
</dbReference>
<evidence type="ECO:0000313" key="2">
    <source>
        <dbReference type="EMBL" id="NME71586.1"/>
    </source>
</evidence>
<dbReference type="RefSeq" id="WP_169659800.1">
    <property type="nucleotide sequence ID" value="NZ_JABANE010000105.1"/>
</dbReference>
<feature type="signal peptide" evidence="1">
    <location>
        <begin position="1"/>
        <end position="18"/>
    </location>
</feature>
<accession>A0A7X9RZI8</accession>
<keyword evidence="3" id="KW-1185">Reference proteome</keyword>
<feature type="chain" id="PRO_5031056492" evidence="1">
    <location>
        <begin position="19"/>
        <end position="198"/>
    </location>
</feature>
<evidence type="ECO:0000256" key="1">
    <source>
        <dbReference type="SAM" id="SignalP"/>
    </source>
</evidence>
<dbReference type="EMBL" id="JABANE010000105">
    <property type="protein sequence ID" value="NME71586.1"/>
    <property type="molecule type" value="Genomic_DNA"/>
</dbReference>
<proteinExistence type="predicted"/>
<keyword evidence="1" id="KW-0732">Signal</keyword>